<dbReference type="Proteomes" id="UP001431449">
    <property type="component" value="Unassembled WGS sequence"/>
</dbReference>
<comment type="caution">
    <text evidence="4">The sequence shown here is derived from an EMBL/GenBank/DDBJ whole genome shotgun (WGS) entry which is preliminary data.</text>
</comment>
<feature type="transmembrane region" description="Helical" evidence="2">
    <location>
        <begin position="25"/>
        <end position="45"/>
    </location>
</feature>
<feature type="transmembrane region" description="Helical" evidence="2">
    <location>
        <begin position="145"/>
        <end position="162"/>
    </location>
</feature>
<organism evidence="4 5">
    <name type="scientific">Pseudomarimonas salicorniae</name>
    <dbReference type="NCBI Taxonomy" id="2933270"/>
    <lineage>
        <taxon>Bacteria</taxon>
        <taxon>Pseudomonadati</taxon>
        <taxon>Pseudomonadota</taxon>
        <taxon>Gammaproteobacteria</taxon>
        <taxon>Lysobacterales</taxon>
        <taxon>Lysobacteraceae</taxon>
        <taxon>Pseudomarimonas</taxon>
    </lineage>
</organism>
<name>A0ABT0GKT2_9GAMM</name>
<dbReference type="InterPro" id="IPR046947">
    <property type="entry name" value="LytR-like"/>
</dbReference>
<dbReference type="InterPro" id="IPR007492">
    <property type="entry name" value="LytTR_DNA-bd_dom"/>
</dbReference>
<feature type="transmembrane region" description="Helical" evidence="2">
    <location>
        <begin position="60"/>
        <end position="79"/>
    </location>
</feature>
<keyword evidence="5" id="KW-1185">Reference proteome</keyword>
<evidence type="ECO:0000259" key="3">
    <source>
        <dbReference type="PROSITE" id="PS50930"/>
    </source>
</evidence>
<proteinExistence type="predicted"/>
<dbReference type="PIRSF" id="PIRSF031767">
    <property type="entry name" value="MHYE_LytTR"/>
    <property type="match status" value="1"/>
</dbReference>
<dbReference type="EMBL" id="JALNMH010000011">
    <property type="protein sequence ID" value="MCK7594642.1"/>
    <property type="molecule type" value="Genomic_DNA"/>
</dbReference>
<protein>
    <submittedName>
        <fullName evidence="4">LytTR family transcriptional regulator</fullName>
    </submittedName>
</protein>
<dbReference type="Pfam" id="PF04397">
    <property type="entry name" value="LytTR"/>
    <property type="match status" value="1"/>
</dbReference>
<dbReference type="PROSITE" id="PS50930">
    <property type="entry name" value="HTH_LYTTR"/>
    <property type="match status" value="1"/>
</dbReference>
<dbReference type="PANTHER" id="PTHR37299">
    <property type="entry name" value="TRANSCRIPTIONAL REGULATOR-RELATED"/>
    <property type="match status" value="1"/>
</dbReference>
<dbReference type="Gene3D" id="2.40.50.1020">
    <property type="entry name" value="LytTr DNA-binding domain"/>
    <property type="match status" value="1"/>
</dbReference>
<keyword evidence="2" id="KW-0472">Membrane</keyword>
<dbReference type="RefSeq" id="WP_248210205.1">
    <property type="nucleotide sequence ID" value="NZ_JALNMH010000011.1"/>
</dbReference>
<feature type="domain" description="HTH LytTR-type" evidence="3">
    <location>
        <begin position="190"/>
        <end position="294"/>
    </location>
</feature>
<reference evidence="4" key="1">
    <citation type="submission" date="2022-04" db="EMBL/GenBank/DDBJ databases">
        <title>Lysobacter sp. CAU 1642 isolated from sea sand.</title>
        <authorList>
            <person name="Kim W."/>
        </authorList>
    </citation>
    <scope>NUCLEOTIDE SEQUENCE</scope>
    <source>
        <strain evidence="4">CAU 1642</strain>
    </source>
</reference>
<evidence type="ECO:0000313" key="4">
    <source>
        <dbReference type="EMBL" id="MCK7594642.1"/>
    </source>
</evidence>
<keyword evidence="2" id="KW-0812">Transmembrane</keyword>
<keyword evidence="1" id="KW-0902">Two-component regulatory system</keyword>
<gene>
    <name evidence="4" type="ORF">M0G41_13295</name>
</gene>
<evidence type="ECO:0000256" key="1">
    <source>
        <dbReference type="ARBA" id="ARBA00023012"/>
    </source>
</evidence>
<evidence type="ECO:0000313" key="5">
    <source>
        <dbReference type="Proteomes" id="UP001431449"/>
    </source>
</evidence>
<keyword evidence="2" id="KW-1133">Transmembrane helix</keyword>
<dbReference type="SMART" id="SM00850">
    <property type="entry name" value="LytTR"/>
    <property type="match status" value="1"/>
</dbReference>
<evidence type="ECO:0000256" key="2">
    <source>
        <dbReference type="SAM" id="Phobius"/>
    </source>
</evidence>
<dbReference type="PANTHER" id="PTHR37299:SF1">
    <property type="entry name" value="STAGE 0 SPORULATION PROTEIN A HOMOLOG"/>
    <property type="match status" value="1"/>
</dbReference>
<sequence>MRGRRDRQGRAALSRFLAVRRPFEWGFWLLFFCLHGVSNVLVIQTDLARTGRSMPAWEPWLLELSSMASMALLLPLILAFDRRFPLRFSTVWPSVPAHALACVAYSVAHSGLMALLRDAGYALAGDDYPLARWADGLGYEFLKDFRAYTGMLAIVYLYRFILLRMQGEASLLSASEIRPNVEREERAQRFLIKKLGKEFLLDVDDVEWAEAAGNYINLHAHRRVYPLRETMGNLETRLDPARFVRVHRSFLVNLDQLETIEALDSGDARIQTKGGDTVPVSRTYRAALRERLAGAVGNQ</sequence>
<accession>A0ABT0GKT2</accession>
<dbReference type="InterPro" id="IPR012379">
    <property type="entry name" value="LytTR_MHYE"/>
</dbReference>
<feature type="transmembrane region" description="Helical" evidence="2">
    <location>
        <begin position="91"/>
        <end position="108"/>
    </location>
</feature>